<dbReference type="InterPro" id="IPR029261">
    <property type="entry name" value="Transposase_Znf"/>
</dbReference>
<proteinExistence type="predicted"/>
<feature type="domain" description="Transposase IS204/IS1001/IS1096/IS1165 zinc-finger" evidence="1">
    <location>
        <begin position="46"/>
        <end position="80"/>
    </location>
</feature>
<gene>
    <name evidence="2" type="ORF">B1H29_32880</name>
</gene>
<evidence type="ECO:0000313" key="2">
    <source>
        <dbReference type="EMBL" id="AQS71047.1"/>
    </source>
</evidence>
<dbReference type="EMBL" id="CP019724">
    <property type="protein sequence ID" value="AQS71047.1"/>
    <property type="molecule type" value="Genomic_DNA"/>
</dbReference>
<evidence type="ECO:0000313" key="3">
    <source>
        <dbReference type="Proteomes" id="UP000189443"/>
    </source>
</evidence>
<dbReference type="Proteomes" id="UP000189443">
    <property type="component" value="Chromosome"/>
</dbReference>
<sequence>MLRALDGLWPSVICGGRGGCGGRCRAGLRRADGNPGGGLPRLWQVSARVHGGYRRRLADLAIAGRRVVIDLAVRRFRCRASECGRRTFVEQVEGLTEPS</sequence>
<accession>A0A1S6JH14</accession>
<evidence type="ECO:0000259" key="1">
    <source>
        <dbReference type="Pfam" id="PF14690"/>
    </source>
</evidence>
<organism evidence="2 3">
    <name type="scientific">Streptomyces pactum</name>
    <dbReference type="NCBI Taxonomy" id="68249"/>
    <lineage>
        <taxon>Bacteria</taxon>
        <taxon>Bacillati</taxon>
        <taxon>Actinomycetota</taxon>
        <taxon>Actinomycetes</taxon>
        <taxon>Kitasatosporales</taxon>
        <taxon>Streptomycetaceae</taxon>
        <taxon>Streptomyces</taxon>
    </lineage>
</organism>
<dbReference type="Pfam" id="PF14690">
    <property type="entry name" value="Zn_ribbon_ISL3"/>
    <property type="match status" value="1"/>
</dbReference>
<dbReference type="KEGG" id="spac:B1H29_32880"/>
<protein>
    <recommendedName>
        <fullName evidence="1">Transposase IS204/IS1001/IS1096/IS1165 zinc-finger domain-containing protein</fullName>
    </recommendedName>
</protein>
<reference evidence="2 3" key="1">
    <citation type="submission" date="2017-02" db="EMBL/GenBank/DDBJ databases">
        <title>Streptomyces pactum ACT12 Genome sequencing and assembly.</title>
        <authorList>
            <person name="Xue Q."/>
            <person name="Yan X."/>
            <person name="Jia L."/>
            <person name="Yan H."/>
        </authorList>
    </citation>
    <scope>NUCLEOTIDE SEQUENCE [LARGE SCALE GENOMIC DNA]</scope>
    <source>
        <strain evidence="2 3">ACT12</strain>
    </source>
</reference>
<dbReference type="AlphaFoldDB" id="A0A1S6JH14"/>
<keyword evidence="3" id="KW-1185">Reference proteome</keyword>
<name>A0A1S6JH14_9ACTN</name>